<gene>
    <name evidence="1" type="ORF">S06H3_25410</name>
</gene>
<sequence length="88" mass="10513">MYVKHGKLEISNPDSSTIWRYMDFDKFQNMMEDTSLFFCRADKLGEKWEGILPKEMIKKFGLKEKKIISSNGNTYNSIEWHKSRELRS</sequence>
<comment type="caution">
    <text evidence="1">The sequence shown here is derived from an EMBL/GenBank/DDBJ whole genome shotgun (WGS) entry which is preliminary data.</text>
</comment>
<dbReference type="EMBL" id="BARV01014624">
    <property type="protein sequence ID" value="GAI21249.1"/>
    <property type="molecule type" value="Genomic_DNA"/>
</dbReference>
<protein>
    <submittedName>
        <fullName evidence="1">Uncharacterized protein</fullName>
    </submittedName>
</protein>
<accession>X1NRG5</accession>
<name>X1NRG5_9ZZZZ</name>
<organism evidence="1">
    <name type="scientific">marine sediment metagenome</name>
    <dbReference type="NCBI Taxonomy" id="412755"/>
    <lineage>
        <taxon>unclassified sequences</taxon>
        <taxon>metagenomes</taxon>
        <taxon>ecological metagenomes</taxon>
    </lineage>
</organism>
<proteinExistence type="predicted"/>
<dbReference type="AlphaFoldDB" id="X1NRG5"/>
<reference evidence="1" key="1">
    <citation type="journal article" date="2014" name="Front. Microbiol.">
        <title>High frequency of phylogenetically diverse reductive dehalogenase-homologous genes in deep subseafloor sedimentary metagenomes.</title>
        <authorList>
            <person name="Kawai M."/>
            <person name="Futagami T."/>
            <person name="Toyoda A."/>
            <person name="Takaki Y."/>
            <person name="Nishi S."/>
            <person name="Hori S."/>
            <person name="Arai W."/>
            <person name="Tsubouchi T."/>
            <person name="Morono Y."/>
            <person name="Uchiyama I."/>
            <person name="Ito T."/>
            <person name="Fujiyama A."/>
            <person name="Inagaki F."/>
            <person name="Takami H."/>
        </authorList>
    </citation>
    <scope>NUCLEOTIDE SEQUENCE</scope>
    <source>
        <strain evidence="1">Expedition CK06-06</strain>
    </source>
</reference>
<evidence type="ECO:0000313" key="1">
    <source>
        <dbReference type="EMBL" id="GAI21249.1"/>
    </source>
</evidence>
<feature type="non-terminal residue" evidence="1">
    <location>
        <position position="88"/>
    </location>
</feature>